<organism evidence="1 2">
    <name type="scientific">Phialocephala subalpina</name>
    <dbReference type="NCBI Taxonomy" id="576137"/>
    <lineage>
        <taxon>Eukaryota</taxon>
        <taxon>Fungi</taxon>
        <taxon>Dikarya</taxon>
        <taxon>Ascomycota</taxon>
        <taxon>Pezizomycotina</taxon>
        <taxon>Leotiomycetes</taxon>
        <taxon>Helotiales</taxon>
        <taxon>Mollisiaceae</taxon>
        <taxon>Phialocephala</taxon>
        <taxon>Phialocephala fortinii species complex</taxon>
    </lineage>
</organism>
<accession>A0A1L7XBS9</accession>
<evidence type="ECO:0000313" key="1">
    <source>
        <dbReference type="EMBL" id="CZR62472.1"/>
    </source>
</evidence>
<name>A0A1L7XBS9_9HELO</name>
<gene>
    <name evidence="1" type="ORF">PAC_12369</name>
</gene>
<dbReference type="EMBL" id="FJOG01000021">
    <property type="protein sequence ID" value="CZR62472.1"/>
    <property type="molecule type" value="Genomic_DNA"/>
</dbReference>
<dbReference type="Proteomes" id="UP000184330">
    <property type="component" value="Unassembled WGS sequence"/>
</dbReference>
<reference evidence="1 2" key="1">
    <citation type="submission" date="2016-03" db="EMBL/GenBank/DDBJ databases">
        <authorList>
            <person name="Ploux O."/>
        </authorList>
    </citation>
    <scope>NUCLEOTIDE SEQUENCE [LARGE SCALE GENOMIC DNA]</scope>
    <source>
        <strain evidence="1 2">UAMH 11012</strain>
    </source>
</reference>
<proteinExistence type="predicted"/>
<sequence length="347" mass="39861">MTEFYELLAEMGYYDASIIARPPHTDLGINKTLAVKLGFSQAAMDMMDILPYLNTTGDGDSGSVSWSHGEDNEFLLHGVFADMREDDHLEASRDPFYMVDTTGDIKGWDEDGGPYMRSDFVTLSLPGNEGSMMVLNVANMKMWTVDTEFGNRDPALHDSEESDYSGNWISLEKHPSRLAREALRDYITRFRILEWIPGGLYNGSWEGDEYARMYRENGWGSKFDLPAFNVARVAWEARDSKRYDDEESFRRVDRLEFDLTGTLDFIQRTQKEITDLDAGKKILNQNGADQSEADHDKYRQELAGKVQENIETLPEIQKDLELAREALKMMDPELRKAREERVSKYGY</sequence>
<dbReference type="AlphaFoldDB" id="A0A1L7XBS9"/>
<evidence type="ECO:0000313" key="2">
    <source>
        <dbReference type="Proteomes" id="UP000184330"/>
    </source>
</evidence>
<protein>
    <submittedName>
        <fullName evidence="1">Uncharacterized protein</fullName>
    </submittedName>
</protein>
<keyword evidence="2" id="KW-1185">Reference proteome</keyword>
<dbReference type="OrthoDB" id="5327951at2759"/>